<dbReference type="Proteomes" id="UP000226192">
    <property type="component" value="Unassembled WGS sequence"/>
</dbReference>
<dbReference type="OrthoDB" id="10265837at2759"/>
<dbReference type="Pfam" id="PF02036">
    <property type="entry name" value="SCP2"/>
    <property type="match status" value="1"/>
</dbReference>
<dbReference type="AlphaFoldDB" id="A0A2C5Y3Q7"/>
<organism evidence="2 3">
    <name type="scientific">Ophiocordyceps australis</name>
    <dbReference type="NCBI Taxonomy" id="1399860"/>
    <lineage>
        <taxon>Eukaryota</taxon>
        <taxon>Fungi</taxon>
        <taxon>Dikarya</taxon>
        <taxon>Ascomycota</taxon>
        <taxon>Pezizomycotina</taxon>
        <taxon>Sordariomycetes</taxon>
        <taxon>Hypocreomycetidae</taxon>
        <taxon>Hypocreales</taxon>
        <taxon>Ophiocordycipitaceae</taxon>
        <taxon>Ophiocordyceps</taxon>
    </lineage>
</organism>
<dbReference type="SUPFAM" id="SSF55718">
    <property type="entry name" value="SCP-like"/>
    <property type="match status" value="1"/>
</dbReference>
<dbReference type="InterPro" id="IPR003033">
    <property type="entry name" value="SCP2_sterol-bd_dom"/>
</dbReference>
<name>A0A2C5Y3Q7_9HYPO</name>
<evidence type="ECO:0000313" key="3">
    <source>
        <dbReference type="Proteomes" id="UP000226192"/>
    </source>
</evidence>
<evidence type="ECO:0000313" key="2">
    <source>
        <dbReference type="EMBL" id="PHH64125.1"/>
    </source>
</evidence>
<proteinExistence type="predicted"/>
<keyword evidence="3" id="KW-1185">Reference proteome</keyword>
<dbReference type="FunFam" id="3.30.1050.10:FF:000001">
    <property type="entry name" value="Putative Non-specific lipid-transfer protein"/>
    <property type="match status" value="1"/>
</dbReference>
<dbReference type="PANTHER" id="PTHR10094:SF25">
    <property type="entry name" value="SCP2 STEROL-BINDING DOMAIN-CONTAINING PROTEIN 1"/>
    <property type="match status" value="1"/>
</dbReference>
<sequence length="128" mass="13907">MSLKNDKFPASAAFDVINETLSSSEEDRKDAMKQGNAIFAFTLKNAAGETDSWHIDLKNTGKVAKGTGDKPNVTLSLSDEDFGKLVLGELNAQRMFMGGKLKIKGDIMKATKLDPIMKKARSQGKAKL</sequence>
<dbReference type="STRING" id="1399860.A0A2C5Y3Q7"/>
<gene>
    <name evidence="2" type="ORF">CDD81_5000</name>
</gene>
<evidence type="ECO:0000259" key="1">
    <source>
        <dbReference type="Pfam" id="PF02036"/>
    </source>
</evidence>
<dbReference type="Gene3D" id="3.30.1050.10">
    <property type="entry name" value="SCP2 sterol-binding domain"/>
    <property type="match status" value="1"/>
</dbReference>
<accession>A0A2C5Y3Q7</accession>
<dbReference type="EMBL" id="NJET01000036">
    <property type="protein sequence ID" value="PHH64125.1"/>
    <property type="molecule type" value="Genomic_DNA"/>
</dbReference>
<dbReference type="PANTHER" id="PTHR10094">
    <property type="entry name" value="STEROL CARRIER PROTEIN 2 SCP-2 FAMILY PROTEIN"/>
    <property type="match status" value="1"/>
</dbReference>
<dbReference type="InterPro" id="IPR036527">
    <property type="entry name" value="SCP2_sterol-bd_dom_sf"/>
</dbReference>
<dbReference type="GO" id="GO:0005829">
    <property type="term" value="C:cytosol"/>
    <property type="evidence" value="ECO:0007669"/>
    <property type="project" value="TreeGrafter"/>
</dbReference>
<protein>
    <recommendedName>
        <fullName evidence="1">SCP2 domain-containing protein</fullName>
    </recommendedName>
</protein>
<feature type="domain" description="SCP2" evidence="1">
    <location>
        <begin position="19"/>
        <end position="118"/>
    </location>
</feature>
<comment type="caution">
    <text evidence="2">The sequence shown here is derived from an EMBL/GenBank/DDBJ whole genome shotgun (WGS) entry which is preliminary data.</text>
</comment>
<reference evidence="2 3" key="1">
    <citation type="submission" date="2017-06" db="EMBL/GenBank/DDBJ databases">
        <title>Ant-infecting Ophiocordyceps genomes reveal a high diversity of potential behavioral manipulation genes and a possible major role for enterotoxins.</title>
        <authorList>
            <person name="De Bekker C."/>
            <person name="Evans H.C."/>
            <person name="Brachmann A."/>
            <person name="Hughes D.P."/>
        </authorList>
    </citation>
    <scope>NUCLEOTIDE SEQUENCE [LARGE SCALE GENOMIC DNA]</scope>
    <source>
        <strain evidence="2 3">Map64</strain>
    </source>
</reference>